<comment type="caution">
    <text evidence="1">The sequence shown here is derived from an EMBL/GenBank/DDBJ whole genome shotgun (WGS) entry which is preliminary data.</text>
</comment>
<name>A0AAV6JX80_9ERIC</name>
<proteinExistence type="predicted"/>
<evidence type="ECO:0008006" key="3">
    <source>
        <dbReference type="Google" id="ProtNLM"/>
    </source>
</evidence>
<protein>
    <recommendedName>
        <fullName evidence="3">Aminotransferase-like plant mobile domain-containing protein</fullName>
    </recommendedName>
</protein>
<keyword evidence="2" id="KW-1185">Reference proteome</keyword>
<reference evidence="1 2" key="1">
    <citation type="submission" date="2020-08" db="EMBL/GenBank/DDBJ databases">
        <title>Plant Genome Project.</title>
        <authorList>
            <person name="Zhang R.-G."/>
        </authorList>
    </citation>
    <scope>NUCLEOTIDE SEQUENCE [LARGE SCALE GENOMIC DNA]</scope>
    <source>
        <strain evidence="1">WSP0</strain>
        <tissue evidence="1">Leaf</tissue>
    </source>
</reference>
<sequence>MFTEDRRDMKNLLMTVLGVSEDIMKAELSCGSVKLSWLEMYFCEVNFDPYKTCRRVVPDITFYIGPIRYMDMVEPYLPDRMLRQFGLQQVKPVDLIAPNRAQRGRRSYKIDYQWTAGFWASPQYHLVPLNIRVCIGYDSSVSTCSPEYLPWFRSVSHPRVGHEQAPVWGQGREEQVLAVFEVVDRAVANTELGGVELCAALKEVQAILRLRATVYSRWGVGRG</sequence>
<gene>
    <name evidence="1" type="ORF">RHGRI_017268</name>
</gene>
<accession>A0AAV6JX80</accession>
<evidence type="ECO:0000313" key="1">
    <source>
        <dbReference type="EMBL" id="KAG5544765.1"/>
    </source>
</evidence>
<evidence type="ECO:0000313" key="2">
    <source>
        <dbReference type="Proteomes" id="UP000823749"/>
    </source>
</evidence>
<dbReference type="EMBL" id="JACTNZ010000006">
    <property type="protein sequence ID" value="KAG5544765.1"/>
    <property type="molecule type" value="Genomic_DNA"/>
</dbReference>
<organism evidence="1 2">
    <name type="scientific">Rhododendron griersonianum</name>
    <dbReference type="NCBI Taxonomy" id="479676"/>
    <lineage>
        <taxon>Eukaryota</taxon>
        <taxon>Viridiplantae</taxon>
        <taxon>Streptophyta</taxon>
        <taxon>Embryophyta</taxon>
        <taxon>Tracheophyta</taxon>
        <taxon>Spermatophyta</taxon>
        <taxon>Magnoliopsida</taxon>
        <taxon>eudicotyledons</taxon>
        <taxon>Gunneridae</taxon>
        <taxon>Pentapetalae</taxon>
        <taxon>asterids</taxon>
        <taxon>Ericales</taxon>
        <taxon>Ericaceae</taxon>
        <taxon>Ericoideae</taxon>
        <taxon>Rhodoreae</taxon>
        <taxon>Rhododendron</taxon>
    </lineage>
</organism>
<dbReference type="Proteomes" id="UP000823749">
    <property type="component" value="Chromosome 6"/>
</dbReference>
<dbReference type="AlphaFoldDB" id="A0AAV6JX80"/>